<dbReference type="InterPro" id="IPR001242">
    <property type="entry name" value="Condensation_dom"/>
</dbReference>
<dbReference type="RefSeq" id="WP_209667248.1">
    <property type="nucleotide sequence ID" value="NZ_JAGGMS010000001.1"/>
</dbReference>
<dbReference type="Gene3D" id="3.30.559.30">
    <property type="entry name" value="Nonribosomal peptide synthetase, condensation domain"/>
    <property type="match status" value="1"/>
</dbReference>
<reference evidence="2 3" key="1">
    <citation type="submission" date="2021-03" db="EMBL/GenBank/DDBJ databases">
        <title>Sequencing the genomes of 1000 actinobacteria strains.</title>
        <authorList>
            <person name="Klenk H.-P."/>
        </authorList>
    </citation>
    <scope>NUCLEOTIDE SEQUENCE [LARGE SCALE GENOMIC DNA]</scope>
    <source>
        <strain evidence="2 3">DSM 45510</strain>
    </source>
</reference>
<dbReference type="Gene3D" id="3.30.559.10">
    <property type="entry name" value="Chloramphenicol acetyltransferase-like domain"/>
    <property type="match status" value="1"/>
</dbReference>
<dbReference type="Proteomes" id="UP000741013">
    <property type="component" value="Unassembled WGS sequence"/>
</dbReference>
<organism evidence="2 3">
    <name type="scientific">Amycolatopsis magusensis</name>
    <dbReference type="NCBI Taxonomy" id="882444"/>
    <lineage>
        <taxon>Bacteria</taxon>
        <taxon>Bacillati</taxon>
        <taxon>Actinomycetota</taxon>
        <taxon>Actinomycetes</taxon>
        <taxon>Pseudonocardiales</taxon>
        <taxon>Pseudonocardiaceae</taxon>
        <taxon>Amycolatopsis</taxon>
    </lineage>
</organism>
<feature type="domain" description="Condensation" evidence="1">
    <location>
        <begin position="4"/>
        <end position="456"/>
    </location>
</feature>
<evidence type="ECO:0000259" key="1">
    <source>
        <dbReference type="Pfam" id="PF00668"/>
    </source>
</evidence>
<accession>A0ABS4PXN5</accession>
<dbReference type="PANTHER" id="PTHR45527">
    <property type="entry name" value="NONRIBOSOMAL PEPTIDE SYNTHETASE"/>
    <property type="match status" value="1"/>
</dbReference>
<dbReference type="Pfam" id="PF00668">
    <property type="entry name" value="Condensation"/>
    <property type="match status" value="1"/>
</dbReference>
<proteinExistence type="predicted"/>
<dbReference type="CDD" id="cd19531">
    <property type="entry name" value="LCL_NRPS-like"/>
    <property type="match status" value="1"/>
</dbReference>
<dbReference type="SUPFAM" id="SSF52777">
    <property type="entry name" value="CoA-dependent acyltransferases"/>
    <property type="match status" value="2"/>
</dbReference>
<dbReference type="InterPro" id="IPR023213">
    <property type="entry name" value="CAT-like_dom_sf"/>
</dbReference>
<gene>
    <name evidence="2" type="ORF">JOM49_005721</name>
</gene>
<evidence type="ECO:0000313" key="2">
    <source>
        <dbReference type="EMBL" id="MBP2184195.1"/>
    </source>
</evidence>
<protein>
    <recommendedName>
        <fullName evidence="1">Condensation domain-containing protein</fullName>
    </recommendedName>
</protein>
<sequence>MEHALSVGQEALWFINRMAPDSSAYNVVFTLRTHNRLDVPALARAVQLTAHRHDVLRSTFTEIDGMPRRVVSDGGLLGLEVRDVGEVGEDVLATLVRAEVTRPFRLPVGAPARLVLLRRAPDDALLVFVSHHIALDGPSQVLVLQDLLDAYQAMREGGSPGWAPVKATYDDFVTAERRLLDSPRAAELAAYWRALCEDAPTVLDLPTDRPRPGHQRLRGATHVFQMPEDIVAGLVPASRANRTTPARYLIGLFQALLHRYSGQRDFLIGCAATSTMGLNRLGVAGYFVNSIPLRTRCGPGSTFREVVAETSGQLREGMDRVDYPSALLPQALGLPRASGTSGLFQALATTVTVGRQAPLFALAAGGHGTTADYAGLRLSGFDVPQQEGQFDVTLELVRDRASIRCALKYDTDLFDPGTIARLAEHYRLLIRAARDDPGRPVAGVPLLDDGERARLLAFATGQPHLTAASYGGTR</sequence>
<dbReference type="EMBL" id="JAGGMS010000001">
    <property type="protein sequence ID" value="MBP2184195.1"/>
    <property type="molecule type" value="Genomic_DNA"/>
</dbReference>
<keyword evidence="3" id="KW-1185">Reference proteome</keyword>
<comment type="caution">
    <text evidence="2">The sequence shown here is derived from an EMBL/GenBank/DDBJ whole genome shotgun (WGS) entry which is preliminary data.</text>
</comment>
<name>A0ABS4PXN5_9PSEU</name>
<dbReference type="PANTHER" id="PTHR45527:SF1">
    <property type="entry name" value="FATTY ACID SYNTHASE"/>
    <property type="match status" value="1"/>
</dbReference>
<evidence type="ECO:0000313" key="3">
    <source>
        <dbReference type="Proteomes" id="UP000741013"/>
    </source>
</evidence>